<accession>A0A8B9JU88</accession>
<dbReference type="InterPro" id="IPR017907">
    <property type="entry name" value="Znf_RING_CS"/>
</dbReference>
<dbReference type="EMBL" id="JAICCE010000021">
    <property type="protein sequence ID" value="KAG9262749.1"/>
    <property type="molecule type" value="Genomic_DNA"/>
</dbReference>
<dbReference type="InterPro" id="IPR000315">
    <property type="entry name" value="Znf_B-box"/>
</dbReference>
<dbReference type="SMART" id="SM00504">
    <property type="entry name" value="Ubox"/>
    <property type="match status" value="1"/>
</dbReference>
<gene>
    <name evidence="9" type="primary">TRIM39</name>
    <name evidence="9" type="ORF">AMEX_G24577</name>
</gene>
<evidence type="ECO:0000256" key="4">
    <source>
        <dbReference type="PROSITE-ProRule" id="PRU00024"/>
    </source>
</evidence>
<dbReference type="SMART" id="SM00184">
    <property type="entry name" value="RING"/>
    <property type="match status" value="1"/>
</dbReference>
<dbReference type="OrthoDB" id="654191at2759"/>
<evidence type="ECO:0000256" key="2">
    <source>
        <dbReference type="ARBA" id="ARBA00022771"/>
    </source>
</evidence>
<evidence type="ECO:0000259" key="6">
    <source>
        <dbReference type="PROSITE" id="PS50089"/>
    </source>
</evidence>
<dbReference type="PRINTS" id="PR01407">
    <property type="entry name" value="BUTYPHLNCDUF"/>
</dbReference>
<dbReference type="SMART" id="SM00449">
    <property type="entry name" value="SPRY"/>
    <property type="match status" value="1"/>
</dbReference>
<dbReference type="CDD" id="cd19756">
    <property type="entry name" value="Bbox2"/>
    <property type="match status" value="1"/>
</dbReference>
<dbReference type="SMART" id="SM00336">
    <property type="entry name" value="BBOX"/>
    <property type="match status" value="1"/>
</dbReference>
<dbReference type="InterPro" id="IPR001841">
    <property type="entry name" value="Znf_RING"/>
</dbReference>
<keyword evidence="2 4" id="KW-0863">Zinc-finger</keyword>
<dbReference type="PANTHER" id="PTHR24103">
    <property type="entry name" value="E3 UBIQUITIN-PROTEIN LIGASE TRIM"/>
    <property type="match status" value="1"/>
</dbReference>
<dbReference type="SUPFAM" id="SSF57845">
    <property type="entry name" value="B-box zinc-binding domain"/>
    <property type="match status" value="1"/>
</dbReference>
<dbReference type="InterPro" id="IPR001870">
    <property type="entry name" value="B30.2/SPRY"/>
</dbReference>
<dbReference type="InterPro" id="IPR006574">
    <property type="entry name" value="PRY"/>
</dbReference>
<dbReference type="GO" id="GO:0008270">
    <property type="term" value="F:zinc ion binding"/>
    <property type="evidence" value="ECO:0007669"/>
    <property type="project" value="UniProtKB-KW"/>
</dbReference>
<feature type="domain" description="B30.2/SPRY" evidence="8">
    <location>
        <begin position="273"/>
        <end position="465"/>
    </location>
</feature>
<dbReference type="Ensembl" id="ENSAMXT00005028745.1">
    <property type="protein sequence ID" value="ENSAMXP00005026091.1"/>
    <property type="gene ID" value="ENSAMXG00005013190.1"/>
</dbReference>
<reference evidence="9 12" key="1">
    <citation type="submission" date="2021-07" db="EMBL/GenBank/DDBJ databases">
        <authorList>
            <person name="Imarazene B."/>
            <person name="Zahm M."/>
            <person name="Klopp C."/>
            <person name="Cabau C."/>
            <person name="Beille S."/>
            <person name="Jouanno E."/>
            <person name="Castinel A."/>
            <person name="Lluch J."/>
            <person name="Gil L."/>
            <person name="Kuchtly C."/>
            <person name="Lopez Roques C."/>
            <person name="Donnadieu C."/>
            <person name="Parrinello H."/>
            <person name="Journot L."/>
            <person name="Du K."/>
            <person name="Schartl M."/>
            <person name="Retaux S."/>
            <person name="Guiguen Y."/>
        </authorList>
    </citation>
    <scope>NUCLEOTIDE SEQUENCE [LARGE SCALE GENOMIC DNA]</scope>
    <source>
        <strain evidence="9">Pach_M1</strain>
        <tissue evidence="9">Testis</tissue>
    </source>
</reference>
<dbReference type="SUPFAM" id="SSF49899">
    <property type="entry name" value="Concanavalin A-like lectins/glucanases"/>
    <property type="match status" value="1"/>
</dbReference>
<dbReference type="Gene3D" id="3.30.160.60">
    <property type="entry name" value="Classic Zinc Finger"/>
    <property type="match status" value="1"/>
</dbReference>
<keyword evidence="1" id="KW-0479">Metal-binding</keyword>
<dbReference type="Proteomes" id="UP000752171">
    <property type="component" value="Unassembled WGS sequence"/>
</dbReference>
<feature type="domain" description="RING-type" evidence="6">
    <location>
        <begin position="14"/>
        <end position="54"/>
    </location>
</feature>
<evidence type="ECO:0000259" key="8">
    <source>
        <dbReference type="PROSITE" id="PS50188"/>
    </source>
</evidence>
<protein>
    <submittedName>
        <fullName evidence="9">E3 ubiquitin-protein ligase TRIM39-like isoform X1</fullName>
    </submittedName>
    <submittedName>
        <fullName evidence="10">Tripartite motif containing 39</fullName>
    </submittedName>
</protein>
<dbReference type="InterPro" id="IPR003879">
    <property type="entry name" value="Butyrophylin_SPRY"/>
</dbReference>
<keyword evidence="5" id="KW-0175">Coiled coil</keyword>
<evidence type="ECO:0000259" key="7">
    <source>
        <dbReference type="PROSITE" id="PS50119"/>
    </source>
</evidence>
<dbReference type="InterPro" id="IPR013083">
    <property type="entry name" value="Znf_RING/FYVE/PHD"/>
</dbReference>
<name>A0A8B9JU88_ASTMX</name>
<dbReference type="InterPro" id="IPR043136">
    <property type="entry name" value="B30.2/SPRY_sf"/>
</dbReference>
<dbReference type="InterPro" id="IPR013320">
    <property type="entry name" value="ConA-like_dom_sf"/>
</dbReference>
<dbReference type="PROSITE" id="PS50188">
    <property type="entry name" value="B302_SPRY"/>
    <property type="match status" value="1"/>
</dbReference>
<feature type="coiled-coil region" evidence="5">
    <location>
        <begin position="128"/>
        <end position="155"/>
    </location>
</feature>
<dbReference type="InterPro" id="IPR050143">
    <property type="entry name" value="TRIM/RBCC"/>
</dbReference>
<dbReference type="KEGG" id="amex:107196970"/>
<dbReference type="Pfam" id="PF13765">
    <property type="entry name" value="PRY"/>
    <property type="match status" value="1"/>
</dbReference>
<dbReference type="OMA" id="HKCTERM"/>
<dbReference type="Proteomes" id="UP000694621">
    <property type="component" value="Unplaced"/>
</dbReference>
<evidence type="ECO:0000313" key="9">
    <source>
        <dbReference type="EMBL" id="KAG9262749.1"/>
    </source>
</evidence>
<dbReference type="InterPro" id="IPR027370">
    <property type="entry name" value="Znf-RING_euk"/>
</dbReference>
<dbReference type="SUPFAM" id="SSF57850">
    <property type="entry name" value="RING/U-box"/>
    <property type="match status" value="1"/>
</dbReference>
<keyword evidence="3" id="KW-0862">Zinc</keyword>
<dbReference type="Pfam" id="PF13445">
    <property type="entry name" value="zf-RING_UBOX"/>
    <property type="match status" value="1"/>
</dbReference>
<dbReference type="AlphaFoldDB" id="A0A8B9JU88"/>
<evidence type="ECO:0000313" key="12">
    <source>
        <dbReference type="Proteomes" id="UP000752171"/>
    </source>
</evidence>
<dbReference type="PROSITE" id="PS00518">
    <property type="entry name" value="ZF_RING_1"/>
    <property type="match status" value="1"/>
</dbReference>
<feature type="domain" description="B box-type" evidence="7">
    <location>
        <begin position="87"/>
        <end position="127"/>
    </location>
</feature>
<evidence type="ECO:0000313" key="10">
    <source>
        <dbReference type="Ensembl" id="ENSAMXP00005026091.1"/>
    </source>
</evidence>
<dbReference type="Pfam" id="PF00643">
    <property type="entry name" value="zf-B_box"/>
    <property type="match status" value="1"/>
</dbReference>
<feature type="coiled-coil region" evidence="5">
    <location>
        <begin position="189"/>
        <end position="234"/>
    </location>
</feature>
<dbReference type="SMART" id="SM00589">
    <property type="entry name" value="PRY"/>
    <property type="match status" value="1"/>
</dbReference>
<dbReference type="InterPro" id="IPR003613">
    <property type="entry name" value="Ubox_domain"/>
</dbReference>
<dbReference type="Pfam" id="PF00622">
    <property type="entry name" value="SPRY"/>
    <property type="match status" value="1"/>
</dbReference>
<dbReference type="Gene3D" id="2.60.120.920">
    <property type="match status" value="1"/>
</dbReference>
<dbReference type="GO" id="GO:0016567">
    <property type="term" value="P:protein ubiquitination"/>
    <property type="evidence" value="ECO:0007669"/>
    <property type="project" value="InterPro"/>
</dbReference>
<evidence type="ECO:0000256" key="3">
    <source>
        <dbReference type="ARBA" id="ARBA00022833"/>
    </source>
</evidence>
<dbReference type="PROSITE" id="PS50119">
    <property type="entry name" value="ZF_BBOX"/>
    <property type="match status" value="1"/>
</dbReference>
<reference evidence="10" key="2">
    <citation type="submission" date="2025-05" db="UniProtKB">
        <authorList>
            <consortium name="Ensembl"/>
        </authorList>
    </citation>
    <scope>IDENTIFICATION</scope>
</reference>
<evidence type="ECO:0000256" key="1">
    <source>
        <dbReference type="ARBA" id="ARBA00022723"/>
    </source>
</evidence>
<proteinExistence type="predicted"/>
<dbReference type="InterPro" id="IPR003877">
    <property type="entry name" value="SPRY_dom"/>
</dbReference>
<evidence type="ECO:0000256" key="5">
    <source>
        <dbReference type="SAM" id="Coils"/>
    </source>
</evidence>
<organism evidence="10 11">
    <name type="scientific">Astyanax mexicanus</name>
    <name type="common">Blind cave fish</name>
    <name type="synonym">Astyanax fasciatus mexicanus</name>
    <dbReference type="NCBI Taxonomy" id="7994"/>
    <lineage>
        <taxon>Eukaryota</taxon>
        <taxon>Metazoa</taxon>
        <taxon>Chordata</taxon>
        <taxon>Craniata</taxon>
        <taxon>Vertebrata</taxon>
        <taxon>Euteleostomi</taxon>
        <taxon>Actinopterygii</taxon>
        <taxon>Neopterygii</taxon>
        <taxon>Teleostei</taxon>
        <taxon>Ostariophysi</taxon>
        <taxon>Characiformes</taxon>
        <taxon>Characoidei</taxon>
        <taxon>Acestrorhamphidae</taxon>
        <taxon>Acestrorhamphinae</taxon>
        <taxon>Astyanax</taxon>
    </lineage>
</organism>
<sequence length="470" mass="53616">MASSLSTLQQHLLCPICLEIFTDPVLLSCGHSFCRTCLQQSWTQSPGRECPVCRRRSSKELPAPDLALRNTCESYLQQQKKEEGSRSQGVQCSLHSEKLSMFCVDDEKLVCVQCVTEDHQNHSFCSISKAADSRKETLQTHLQTLEKKLDIFKNVKDNSDRVAAHIKSQFLQTEERIKQEFEKLHQFLRTEEQNRISALRNEEAEKSQKIKNIIKDLENQIKEISTRIRESEDKIKDEALLLQDFKRAIQRAQYTVPDPKPDSVPLIDVAKHLRNLSYSLWRRMKFCCPYYPVVLDPNTANSSLSISADLSSVSISTENHQLPDNPERMSGYKGVLGSEGFSSGTHSWVVEVGGREDWVVGVAEESVKRKENIVAIPKNGFYCIQRWSNEIAAAISYSDNKIIAEPTVKRISVILNCEKGQVTFSNFDTKAALYTFTNPFRKKMYPHFYNTSINPLKILPLQTSITNKIE</sequence>
<dbReference type="Gene3D" id="3.30.40.10">
    <property type="entry name" value="Zinc/RING finger domain, C3HC4 (zinc finger)"/>
    <property type="match status" value="1"/>
</dbReference>
<dbReference type="GO" id="GO:0004842">
    <property type="term" value="F:ubiquitin-protein transferase activity"/>
    <property type="evidence" value="ECO:0007669"/>
    <property type="project" value="InterPro"/>
</dbReference>
<dbReference type="PROSITE" id="PS50089">
    <property type="entry name" value="ZF_RING_2"/>
    <property type="match status" value="1"/>
</dbReference>
<evidence type="ECO:0000313" key="11">
    <source>
        <dbReference type="Proteomes" id="UP000694621"/>
    </source>
</evidence>